<feature type="transmembrane region" description="Helical" evidence="6">
    <location>
        <begin position="6"/>
        <end position="27"/>
    </location>
</feature>
<evidence type="ECO:0000313" key="9">
    <source>
        <dbReference type="Proteomes" id="UP000053372"/>
    </source>
</evidence>
<evidence type="ECO:0000256" key="5">
    <source>
        <dbReference type="ARBA" id="ARBA00023136"/>
    </source>
</evidence>
<keyword evidence="4 6" id="KW-1133">Transmembrane helix</keyword>
<evidence type="ECO:0000313" key="8">
    <source>
        <dbReference type="EMBL" id="KST69816.1"/>
    </source>
</evidence>
<accession>A0A0V7ZZ79</accession>
<dbReference type="Pfam" id="PF01940">
    <property type="entry name" value="DUF92"/>
    <property type="match status" value="1"/>
</dbReference>
<feature type="transmembrane region" description="Helical" evidence="6">
    <location>
        <begin position="177"/>
        <end position="199"/>
    </location>
</feature>
<evidence type="ECO:0000313" key="7">
    <source>
        <dbReference type="EMBL" id="KST67548.1"/>
    </source>
</evidence>
<comment type="subcellular location">
    <subcellularLocation>
        <location evidence="1">Membrane</location>
        <topology evidence="1">Multi-pass membrane protein</topology>
    </subcellularLocation>
</comment>
<dbReference type="PANTHER" id="PTHR13353:SF5">
    <property type="entry name" value="TRANSMEMBRANE PROTEIN 19"/>
    <property type="match status" value="1"/>
</dbReference>
<evidence type="ECO:0000256" key="3">
    <source>
        <dbReference type="ARBA" id="ARBA00022692"/>
    </source>
</evidence>
<sequence length="263" mass="27943">MFLENYVMNSGLLGIGLNTVLVFIAWIAPKKLLTPVGLIHAWFLGAILWLTLGWQGYLLVIFYFLVGSAVTRIGMAEKEALGIAEERSGTRGPGNVWGSAFTGSVCALAVLAVRLFYPTTDGNLKLTIVSLLILGFVASFSTKLSDTSATEVGKAYGKSTYLITTLKPVPRGTEGAVSLEGTLAGIFASAAIAFFGWGIGLIDLIGVLWCTLAAFIATNIESVIGATLESRYDWLTHDVVNIVNTSIGAIVAIALALLWKSFS</sequence>
<keyword evidence="3 6" id="KW-0812">Transmembrane</keyword>
<dbReference type="EMBL" id="LMTZ01000086">
    <property type="protein sequence ID" value="KST67548.1"/>
    <property type="molecule type" value="Genomic_DNA"/>
</dbReference>
<dbReference type="GO" id="GO:0016020">
    <property type="term" value="C:membrane"/>
    <property type="evidence" value="ECO:0007669"/>
    <property type="project" value="UniProtKB-SubCell"/>
</dbReference>
<proteinExistence type="inferred from homology"/>
<dbReference type="Proteomes" id="UP000053372">
    <property type="component" value="Unassembled WGS sequence"/>
</dbReference>
<keyword evidence="9" id="KW-1185">Reference proteome</keyword>
<comment type="similarity">
    <text evidence="2">Belongs to the TMEM19 family.</text>
</comment>
<dbReference type="InterPro" id="IPR002794">
    <property type="entry name" value="DUF92_TMEM19"/>
</dbReference>
<evidence type="ECO:0000256" key="6">
    <source>
        <dbReference type="SAM" id="Phobius"/>
    </source>
</evidence>
<feature type="transmembrane region" description="Helical" evidence="6">
    <location>
        <begin position="96"/>
        <end position="117"/>
    </location>
</feature>
<feature type="transmembrane region" description="Helical" evidence="6">
    <location>
        <begin position="205"/>
        <end position="227"/>
    </location>
</feature>
<dbReference type="NCBIfam" id="TIGR00297">
    <property type="entry name" value="TIGR00297 family protein"/>
    <property type="match status" value="1"/>
</dbReference>
<name>A0A0V7ZZ79_9CYAN</name>
<dbReference type="EMBL" id="LMTZ01000013">
    <property type="protein sequence ID" value="KST69816.1"/>
    <property type="molecule type" value="Genomic_DNA"/>
</dbReference>
<dbReference type="PANTHER" id="PTHR13353">
    <property type="entry name" value="TRANSMEMBRANE PROTEIN 19"/>
    <property type="match status" value="1"/>
</dbReference>
<feature type="transmembrane region" description="Helical" evidence="6">
    <location>
        <begin position="239"/>
        <end position="259"/>
    </location>
</feature>
<dbReference type="OrthoDB" id="539948at2"/>
<evidence type="ECO:0000256" key="2">
    <source>
        <dbReference type="ARBA" id="ARBA00009012"/>
    </source>
</evidence>
<dbReference type="AlphaFoldDB" id="A0A0V7ZZ79"/>
<keyword evidence="5 6" id="KW-0472">Membrane</keyword>
<evidence type="ECO:0000256" key="4">
    <source>
        <dbReference type="ARBA" id="ARBA00022989"/>
    </source>
</evidence>
<evidence type="ECO:0008006" key="10">
    <source>
        <dbReference type="Google" id="ProtNLM"/>
    </source>
</evidence>
<gene>
    <name evidence="7" type="ORF">BC008_30595</name>
    <name evidence="8" type="ORF">BC008_36255</name>
</gene>
<comment type="caution">
    <text evidence="8">The sequence shown here is derived from an EMBL/GenBank/DDBJ whole genome shotgun (WGS) entry which is preliminary data.</text>
</comment>
<reference evidence="8 9" key="1">
    <citation type="journal article" date="2015" name="Genome Announc.">
        <title>Draft Genome of the Euendolithic (true boring) Cyanobacterium Mastigocoleus testarum strain BC008.</title>
        <authorList>
            <person name="Guida B.S."/>
            <person name="Garcia-Pichel F."/>
        </authorList>
    </citation>
    <scope>NUCLEOTIDE SEQUENCE [LARGE SCALE GENOMIC DNA]</scope>
    <source>
        <strain evidence="8 9">BC008</strain>
    </source>
</reference>
<protein>
    <recommendedName>
        <fullName evidence="10">TIGR00297 family protein</fullName>
    </recommendedName>
</protein>
<feature type="transmembrane region" description="Helical" evidence="6">
    <location>
        <begin position="123"/>
        <end position="140"/>
    </location>
</feature>
<evidence type="ECO:0000256" key="1">
    <source>
        <dbReference type="ARBA" id="ARBA00004141"/>
    </source>
</evidence>
<organism evidence="8 9">
    <name type="scientific">Mastigocoleus testarum BC008</name>
    <dbReference type="NCBI Taxonomy" id="371196"/>
    <lineage>
        <taxon>Bacteria</taxon>
        <taxon>Bacillati</taxon>
        <taxon>Cyanobacteriota</taxon>
        <taxon>Cyanophyceae</taxon>
        <taxon>Nostocales</taxon>
        <taxon>Hapalosiphonaceae</taxon>
        <taxon>Mastigocoleus</taxon>
    </lineage>
</organism>